<gene>
    <name evidence="4" type="ORF">UV8b_04506</name>
    <name evidence="3" type="ORF">UVI_02062930</name>
</gene>
<accession>A0A063BLI5</accession>
<feature type="region of interest" description="Disordered" evidence="1">
    <location>
        <begin position="95"/>
        <end position="118"/>
    </location>
</feature>
<evidence type="ECO:0000313" key="3">
    <source>
        <dbReference type="EMBL" id="GAO19845.1"/>
    </source>
</evidence>
<dbReference type="EMBL" id="BBTG02000081">
    <property type="protein sequence ID" value="GAO19845.1"/>
    <property type="molecule type" value="Genomic_DNA"/>
</dbReference>
<dbReference type="RefSeq" id="XP_042997938.1">
    <property type="nucleotide sequence ID" value="XM_043142004.1"/>
</dbReference>
<dbReference type="AlphaFoldDB" id="A0A063BLI5"/>
<dbReference type="GeneID" id="66065284"/>
<sequence length="118" mass="13566">MHLLRTIIALATLLVSLATAAFKPSDVIHPDDLIRYKDLMRSIFPGQTTRMRFQNNIVYVDVFSLVNKEQVVFTDGFRPSAHAITYFASEEKKALRPLRNPKQKQNLRKLNRGTVHQS</sequence>
<feature type="compositionally biased region" description="Basic residues" evidence="1">
    <location>
        <begin position="95"/>
        <end position="111"/>
    </location>
</feature>
<dbReference type="Proteomes" id="UP000027002">
    <property type="component" value="Chromosome 3"/>
</dbReference>
<name>A0A063BLI5_USTVR</name>
<evidence type="ECO:0000313" key="6">
    <source>
        <dbReference type="Proteomes" id="UP000054053"/>
    </source>
</evidence>
<proteinExistence type="predicted"/>
<reference evidence="3" key="1">
    <citation type="journal article" date="2016" name="Genome Announc.">
        <title>Genome Sequence of Ustilaginoidea virens IPU010, a Rice Pathogenic Fungus Causing False Smut.</title>
        <authorList>
            <person name="Kumagai T."/>
            <person name="Ishii T."/>
            <person name="Terai G."/>
            <person name="Umemura M."/>
            <person name="Machida M."/>
            <person name="Asai K."/>
        </authorList>
    </citation>
    <scope>NUCLEOTIDE SEQUENCE [LARGE SCALE GENOMIC DNA]</scope>
    <source>
        <strain evidence="3">IPU010</strain>
    </source>
</reference>
<reference evidence="4" key="3">
    <citation type="submission" date="2020-03" db="EMBL/GenBank/DDBJ databases">
        <title>A mixture of massive structural variations and highly conserved coding sequences in Ustilaginoidea virens genome.</title>
        <authorList>
            <person name="Zhang K."/>
            <person name="Zhao Z."/>
            <person name="Zhang Z."/>
            <person name="Li Y."/>
            <person name="Hsiang T."/>
            <person name="Sun W."/>
        </authorList>
    </citation>
    <scope>NUCLEOTIDE SEQUENCE</scope>
    <source>
        <strain evidence="4">UV-8b</strain>
    </source>
</reference>
<keyword evidence="5" id="KW-1185">Reference proteome</keyword>
<dbReference type="HOGENOM" id="CLU_2028480_0_0_1"/>
<evidence type="ECO:0000313" key="4">
    <source>
        <dbReference type="EMBL" id="QUC20265.1"/>
    </source>
</evidence>
<evidence type="ECO:0000256" key="1">
    <source>
        <dbReference type="SAM" id="MobiDB-lite"/>
    </source>
</evidence>
<dbReference type="Proteomes" id="UP000054053">
    <property type="component" value="Unassembled WGS sequence"/>
</dbReference>
<feature type="signal peptide" evidence="2">
    <location>
        <begin position="1"/>
        <end position="20"/>
    </location>
</feature>
<keyword evidence="2" id="KW-0732">Signal</keyword>
<feature type="chain" id="PRO_5010402183" evidence="2">
    <location>
        <begin position="21"/>
        <end position="118"/>
    </location>
</feature>
<dbReference type="EMBL" id="CP072755">
    <property type="protein sequence ID" value="QUC20265.1"/>
    <property type="molecule type" value="Genomic_DNA"/>
</dbReference>
<dbReference type="KEGG" id="uvi:66065284"/>
<reference evidence="6" key="2">
    <citation type="journal article" date="2016" name="Genome Announc.">
        <title>Genome sequence of Ustilaginoidea virens IPU010, a rice pathogenic fungus causing false smut.</title>
        <authorList>
            <person name="Kumagai T."/>
            <person name="Ishii T."/>
            <person name="Terai G."/>
            <person name="Umemura M."/>
            <person name="Machida M."/>
            <person name="Asai K."/>
        </authorList>
    </citation>
    <scope>NUCLEOTIDE SEQUENCE [LARGE SCALE GENOMIC DNA]</scope>
    <source>
        <strain evidence="6">IPU010</strain>
    </source>
</reference>
<evidence type="ECO:0000256" key="2">
    <source>
        <dbReference type="SAM" id="SignalP"/>
    </source>
</evidence>
<organism evidence="3 6">
    <name type="scientific">Ustilaginoidea virens</name>
    <name type="common">Rice false smut fungus</name>
    <name type="synonym">Villosiclava virens</name>
    <dbReference type="NCBI Taxonomy" id="1159556"/>
    <lineage>
        <taxon>Eukaryota</taxon>
        <taxon>Fungi</taxon>
        <taxon>Dikarya</taxon>
        <taxon>Ascomycota</taxon>
        <taxon>Pezizomycotina</taxon>
        <taxon>Sordariomycetes</taxon>
        <taxon>Hypocreomycetidae</taxon>
        <taxon>Hypocreales</taxon>
        <taxon>Clavicipitaceae</taxon>
        <taxon>Ustilaginoidea</taxon>
    </lineage>
</organism>
<evidence type="ECO:0000313" key="5">
    <source>
        <dbReference type="Proteomes" id="UP000027002"/>
    </source>
</evidence>
<protein>
    <submittedName>
        <fullName evidence="3">Uncharacterized protein</fullName>
    </submittedName>
</protein>